<comment type="caution">
    <text evidence="1">The sequence shown here is derived from an EMBL/GenBank/DDBJ whole genome shotgun (WGS) entry which is preliminary data.</text>
</comment>
<protein>
    <submittedName>
        <fullName evidence="1">Uncharacterized protein</fullName>
    </submittedName>
</protein>
<dbReference type="Pfam" id="PF14907">
    <property type="entry name" value="NTP_transf_5"/>
    <property type="match status" value="1"/>
</dbReference>
<dbReference type="InterPro" id="IPR039498">
    <property type="entry name" value="NTP_transf_5"/>
</dbReference>
<evidence type="ECO:0000313" key="2">
    <source>
        <dbReference type="Proteomes" id="UP000302139"/>
    </source>
</evidence>
<dbReference type="EMBL" id="BJHX01000001">
    <property type="protein sequence ID" value="GDY68382.1"/>
    <property type="molecule type" value="Genomic_DNA"/>
</dbReference>
<dbReference type="AlphaFoldDB" id="A0A4D4M924"/>
<dbReference type="RefSeq" id="WP_037648354.1">
    <property type="nucleotide sequence ID" value="NZ_BAABTN010000015.1"/>
</dbReference>
<proteinExistence type="predicted"/>
<name>A0A4D4M924_STRAX</name>
<gene>
    <name evidence="1" type="ORF">SAV14893_077750</name>
</gene>
<reference evidence="1 2" key="1">
    <citation type="submission" date="2019-04" db="EMBL/GenBank/DDBJ databases">
        <title>Draft genome sequences of Streptomyces avermitilis NBRC 14893.</title>
        <authorList>
            <person name="Komaki H."/>
            <person name="Tamura T."/>
            <person name="Hosoyama A."/>
        </authorList>
    </citation>
    <scope>NUCLEOTIDE SEQUENCE [LARGE SCALE GENOMIC DNA]</scope>
    <source>
        <strain evidence="1 2">NBRC 14893</strain>
    </source>
</reference>
<dbReference type="Proteomes" id="UP000302139">
    <property type="component" value="Unassembled WGS sequence"/>
</dbReference>
<accession>A0A4D4M924</accession>
<organism evidence="1 2">
    <name type="scientific">Streptomyces avermitilis</name>
    <dbReference type="NCBI Taxonomy" id="33903"/>
    <lineage>
        <taxon>Bacteria</taxon>
        <taxon>Bacillati</taxon>
        <taxon>Actinomycetota</taxon>
        <taxon>Actinomycetes</taxon>
        <taxon>Kitasatosporales</taxon>
        <taxon>Streptomycetaceae</taxon>
        <taxon>Streptomyces</taxon>
    </lineage>
</organism>
<evidence type="ECO:0000313" key="1">
    <source>
        <dbReference type="EMBL" id="GDY68382.1"/>
    </source>
</evidence>
<sequence length="360" mass="39837">MELRRLFTEGSDGFDELDRFLLRAIADRAHGRDPEEPPYARDVLFERAEQRSVTHLFFDTPFGETGTEAASPSPFEAARTFARTALTENVRSWGEIARTFADAGVRVAGFKGPFLNAVLGRPVERAPMSVDLDLLVSRDALDHAVGLLESLGYVKGLGIKDHRFYRLGQHGIQDLEGEQGSYGQIAPMARLLPLPELDHWADRLPAWFPKRDLVPASAGVRSLTSIDLHFDLGHTDQGLDHPVPADELLDGVVTADYLGTELTTLDLPTMTWLLSYRAYLDSALFGERRFKLFADIAVTLRSGGWSDAVVTAAIDRYPFIRTPIEETLRFLRTELGVEPATYTSYAWTGAGTGNIPASKS</sequence>